<evidence type="ECO:0000313" key="3">
    <source>
        <dbReference type="Proteomes" id="UP001283361"/>
    </source>
</evidence>
<evidence type="ECO:0000313" key="2">
    <source>
        <dbReference type="EMBL" id="KAK3743355.1"/>
    </source>
</evidence>
<dbReference type="AlphaFoldDB" id="A0AAE0YF26"/>
<keyword evidence="3" id="KW-1185">Reference proteome</keyword>
<dbReference type="EMBL" id="JAWDGP010006314">
    <property type="protein sequence ID" value="KAK3743355.1"/>
    <property type="molecule type" value="Genomic_DNA"/>
</dbReference>
<organism evidence="2 3">
    <name type="scientific">Elysia crispata</name>
    <name type="common">lettuce slug</name>
    <dbReference type="NCBI Taxonomy" id="231223"/>
    <lineage>
        <taxon>Eukaryota</taxon>
        <taxon>Metazoa</taxon>
        <taxon>Spiralia</taxon>
        <taxon>Lophotrochozoa</taxon>
        <taxon>Mollusca</taxon>
        <taxon>Gastropoda</taxon>
        <taxon>Heterobranchia</taxon>
        <taxon>Euthyneura</taxon>
        <taxon>Panpulmonata</taxon>
        <taxon>Sacoglossa</taxon>
        <taxon>Placobranchoidea</taxon>
        <taxon>Plakobranchidae</taxon>
        <taxon>Elysia</taxon>
    </lineage>
</organism>
<accession>A0AAE0YF26</accession>
<gene>
    <name evidence="2" type="ORF">RRG08_061291</name>
</gene>
<name>A0AAE0YF26_9GAST</name>
<reference evidence="2" key="1">
    <citation type="journal article" date="2023" name="G3 (Bethesda)">
        <title>A reference genome for the long-term kleptoplast-retaining sea slug Elysia crispata morphotype clarki.</title>
        <authorList>
            <person name="Eastman K.E."/>
            <person name="Pendleton A.L."/>
            <person name="Shaikh M.A."/>
            <person name="Suttiyut T."/>
            <person name="Ogas R."/>
            <person name="Tomko P."/>
            <person name="Gavelis G."/>
            <person name="Widhalm J.R."/>
            <person name="Wisecaver J.H."/>
        </authorList>
    </citation>
    <scope>NUCLEOTIDE SEQUENCE</scope>
    <source>
        <strain evidence="2">ECLA1</strain>
    </source>
</reference>
<comment type="caution">
    <text evidence="2">The sequence shown here is derived from an EMBL/GenBank/DDBJ whole genome shotgun (WGS) entry which is preliminary data.</text>
</comment>
<sequence>MSDLRNRLYQKTRQIVEAKPSYDKIKIGMNQATVDVQTESMKGAAKVEYSLAENLDEEESEAPRDVDVSVEKKKKKEDRCQCVPCNYTRQNIVRLDSSGDTALTPTTAPPPTSPSSPYLNNHRCETHYVQTILCQCGTAVAEMEPVPEALRNSGGHPGGEDK</sequence>
<evidence type="ECO:0000256" key="1">
    <source>
        <dbReference type="SAM" id="MobiDB-lite"/>
    </source>
</evidence>
<protein>
    <submittedName>
        <fullName evidence="2">Uncharacterized protein</fullName>
    </submittedName>
</protein>
<feature type="region of interest" description="Disordered" evidence="1">
    <location>
        <begin position="97"/>
        <end position="117"/>
    </location>
</feature>
<dbReference type="Proteomes" id="UP001283361">
    <property type="component" value="Unassembled WGS sequence"/>
</dbReference>
<proteinExistence type="predicted"/>